<evidence type="ECO:0000313" key="4">
    <source>
        <dbReference type="Proteomes" id="UP000632138"/>
    </source>
</evidence>
<organism evidence="3 4">
    <name type="scientific">Paractinoplanes ovalisporus</name>
    <dbReference type="NCBI Taxonomy" id="2810368"/>
    <lineage>
        <taxon>Bacteria</taxon>
        <taxon>Bacillati</taxon>
        <taxon>Actinomycetota</taxon>
        <taxon>Actinomycetes</taxon>
        <taxon>Micromonosporales</taxon>
        <taxon>Micromonosporaceae</taxon>
        <taxon>Paractinoplanes</taxon>
    </lineage>
</organism>
<feature type="region of interest" description="Disordered" evidence="1">
    <location>
        <begin position="287"/>
        <end position="314"/>
    </location>
</feature>
<reference evidence="3 4" key="1">
    <citation type="submission" date="2021-01" db="EMBL/GenBank/DDBJ databases">
        <title>Actinoplanes sp. nov. LDG1-06 isolated from lichen.</title>
        <authorList>
            <person name="Saeng-In P."/>
            <person name="Phongsopitanun W."/>
            <person name="Kanchanasin P."/>
            <person name="Yuki M."/>
            <person name="Kudo T."/>
            <person name="Ohkuma M."/>
            <person name="Tanasupawat S."/>
        </authorList>
    </citation>
    <scope>NUCLEOTIDE SEQUENCE [LARGE SCALE GENOMIC DNA]</scope>
    <source>
        <strain evidence="3 4">LDG1-06</strain>
    </source>
</reference>
<keyword evidence="3" id="KW-0255">Endonuclease</keyword>
<dbReference type="GO" id="GO:0004519">
    <property type="term" value="F:endonuclease activity"/>
    <property type="evidence" value="ECO:0007669"/>
    <property type="project" value="UniProtKB-KW"/>
</dbReference>
<keyword evidence="4" id="KW-1185">Reference proteome</keyword>
<feature type="domain" description="Type VII secretion system protein EssD-like" evidence="2">
    <location>
        <begin position="283"/>
        <end position="397"/>
    </location>
</feature>
<dbReference type="Gene3D" id="3.40.570.10">
    <property type="entry name" value="Extracellular Endonuclease, subunit A"/>
    <property type="match status" value="1"/>
</dbReference>
<evidence type="ECO:0000256" key="1">
    <source>
        <dbReference type="SAM" id="MobiDB-lite"/>
    </source>
</evidence>
<dbReference type="InterPro" id="IPR044929">
    <property type="entry name" value="DNA/RNA_non-sp_Endonuclease_sf"/>
</dbReference>
<dbReference type="Proteomes" id="UP000632138">
    <property type="component" value="Unassembled WGS sequence"/>
</dbReference>
<dbReference type="RefSeq" id="WP_203373932.1">
    <property type="nucleotide sequence ID" value="NZ_JAENHP010000001.1"/>
</dbReference>
<dbReference type="EMBL" id="JAENHP010000001">
    <property type="protein sequence ID" value="MBM2614004.1"/>
    <property type="molecule type" value="Genomic_DNA"/>
</dbReference>
<dbReference type="InterPro" id="IPR044927">
    <property type="entry name" value="Endonuclea_NS_2"/>
</dbReference>
<evidence type="ECO:0000313" key="3">
    <source>
        <dbReference type="EMBL" id="MBM2614004.1"/>
    </source>
</evidence>
<sequence>MSSMPLHVPQPAPAAATAPPVTRAPKPAEVDQAMTALVAARYRKPEQFLRRLREREADVLPLLRRYGFTGGAGALSDEAYLARFDAAVQAWMLESAMRRLAEPIGPEEMARMEVRANEVILDALPDGTGYIGTRRNFERAYAYQRQQRSLRTLGNITGGIFGTIGYIAGGDQGSDLGAIADQVGGAFAQMRQTRQAFRDMPSAVSPRDVPAQYGPAVPGRTTTPPKTPAAPVAPAVVTPAPTAPVAAAPVPVPAAPALVAAKPVPPPVPVRPFSERVHYGDLENGRPTGVIGELHPRDLRTGTRTGDVYPPGLQRGELDPLGARRGHLLGNLFGGSGRDVRNLAWMHKTVNNSHFKTEFENPVRAALERGETVRFGVRPLYRPGEAAPFAVEVWAESATMKIAPKSVPTPGLSDVPMPE</sequence>
<evidence type="ECO:0000259" key="2">
    <source>
        <dbReference type="Pfam" id="PF13930"/>
    </source>
</evidence>
<keyword evidence="3" id="KW-0378">Hydrolase</keyword>
<name>A0ABS2A2D9_9ACTN</name>
<proteinExistence type="predicted"/>
<comment type="caution">
    <text evidence="3">The sequence shown here is derived from an EMBL/GenBank/DDBJ whole genome shotgun (WGS) entry which is preliminary data.</text>
</comment>
<gene>
    <name evidence="3" type="ORF">JIG36_00345</name>
</gene>
<keyword evidence="3" id="KW-0540">Nuclease</keyword>
<accession>A0ABS2A2D9</accession>
<dbReference type="Pfam" id="PF13930">
    <property type="entry name" value="Endonuclea_NS_2"/>
    <property type="match status" value="1"/>
</dbReference>
<protein>
    <submittedName>
        <fullName evidence="3">DNA/RNA non-specific endonuclease</fullName>
    </submittedName>
</protein>
<feature type="compositionally biased region" description="Low complexity" evidence="1">
    <location>
        <begin position="13"/>
        <end position="27"/>
    </location>
</feature>
<feature type="region of interest" description="Disordered" evidence="1">
    <location>
        <begin position="1"/>
        <end position="27"/>
    </location>
</feature>